<dbReference type="EMBL" id="PQIB02000001">
    <property type="protein sequence ID" value="RLN38598.1"/>
    <property type="molecule type" value="Genomic_DNA"/>
</dbReference>
<evidence type="ECO:0000256" key="2">
    <source>
        <dbReference type="SAM" id="SignalP"/>
    </source>
</evidence>
<feature type="signal peptide" evidence="2">
    <location>
        <begin position="1"/>
        <end position="16"/>
    </location>
</feature>
<name>A0A3L6THI8_PANMI</name>
<keyword evidence="4" id="KW-1185">Reference proteome</keyword>
<feature type="region of interest" description="Disordered" evidence="1">
    <location>
        <begin position="68"/>
        <end position="95"/>
    </location>
</feature>
<protein>
    <submittedName>
        <fullName evidence="3">Uncharacterized protein</fullName>
    </submittedName>
</protein>
<keyword evidence="2" id="KW-0732">Signal</keyword>
<dbReference type="AlphaFoldDB" id="A0A3L6THI8"/>
<reference evidence="4" key="1">
    <citation type="journal article" date="2019" name="Nat. Commun.">
        <title>The genome of broomcorn millet.</title>
        <authorList>
            <person name="Zou C."/>
            <person name="Miki D."/>
            <person name="Li D."/>
            <person name="Tang Q."/>
            <person name="Xiao L."/>
            <person name="Rajput S."/>
            <person name="Deng P."/>
            <person name="Jia W."/>
            <person name="Huang R."/>
            <person name="Zhang M."/>
            <person name="Sun Y."/>
            <person name="Hu J."/>
            <person name="Fu X."/>
            <person name="Schnable P.S."/>
            <person name="Li F."/>
            <person name="Zhang H."/>
            <person name="Feng B."/>
            <person name="Zhu X."/>
            <person name="Liu R."/>
            <person name="Schnable J.C."/>
            <person name="Zhu J.-K."/>
            <person name="Zhang H."/>
        </authorList>
    </citation>
    <scope>NUCLEOTIDE SEQUENCE [LARGE SCALE GENOMIC DNA]</scope>
</reference>
<organism evidence="3 4">
    <name type="scientific">Panicum miliaceum</name>
    <name type="common">Proso millet</name>
    <name type="synonym">Broomcorn millet</name>
    <dbReference type="NCBI Taxonomy" id="4540"/>
    <lineage>
        <taxon>Eukaryota</taxon>
        <taxon>Viridiplantae</taxon>
        <taxon>Streptophyta</taxon>
        <taxon>Embryophyta</taxon>
        <taxon>Tracheophyta</taxon>
        <taxon>Spermatophyta</taxon>
        <taxon>Magnoliopsida</taxon>
        <taxon>Liliopsida</taxon>
        <taxon>Poales</taxon>
        <taxon>Poaceae</taxon>
        <taxon>PACMAD clade</taxon>
        <taxon>Panicoideae</taxon>
        <taxon>Panicodae</taxon>
        <taxon>Paniceae</taxon>
        <taxon>Panicinae</taxon>
        <taxon>Panicum</taxon>
        <taxon>Panicum sect. Panicum</taxon>
    </lineage>
</organism>
<comment type="caution">
    <text evidence="3">The sequence shown here is derived from an EMBL/GenBank/DDBJ whole genome shotgun (WGS) entry which is preliminary data.</text>
</comment>
<feature type="chain" id="PRO_5017973873" evidence="2">
    <location>
        <begin position="17"/>
        <end position="120"/>
    </location>
</feature>
<evidence type="ECO:0000313" key="3">
    <source>
        <dbReference type="EMBL" id="RLN38598.1"/>
    </source>
</evidence>
<sequence>MAAAAVSICVASSVGALPLPSLSSQPPSISDLSPYPSFSAPLASPLPTPSPSAAAREPVCAAAVVPSSRPRLAAPPSRRRECPCPPARGGGFPGARMASMRRASVSFYLHLSRPCRQRTS</sequence>
<evidence type="ECO:0000256" key="1">
    <source>
        <dbReference type="SAM" id="MobiDB-lite"/>
    </source>
</evidence>
<dbReference type="Proteomes" id="UP000275267">
    <property type="component" value="Unassembled WGS sequence"/>
</dbReference>
<gene>
    <name evidence="3" type="ORF">C2845_PM01G16230</name>
</gene>
<evidence type="ECO:0000313" key="4">
    <source>
        <dbReference type="Proteomes" id="UP000275267"/>
    </source>
</evidence>
<accession>A0A3L6THI8</accession>
<proteinExistence type="predicted"/>